<dbReference type="AlphaFoldDB" id="A0A8J5B849"/>
<dbReference type="EMBL" id="JACMSC010000210">
    <property type="protein sequence ID" value="KAG6466046.1"/>
    <property type="molecule type" value="Genomic_DNA"/>
</dbReference>
<proteinExistence type="predicted"/>
<evidence type="ECO:0000313" key="1">
    <source>
        <dbReference type="EMBL" id="KAG6466046.1"/>
    </source>
</evidence>
<dbReference type="Proteomes" id="UP000734854">
    <property type="component" value="Unassembled WGS sequence"/>
</dbReference>
<name>A0A8J5B849_ZINOF</name>
<sequence>MSRIALMLPIVVRNIKNGVIDNKQVVEVLVILVRATLGVQIHVEEGNAKYEMDNKFVIVIVNHSIALMLPIVVRNIKNGVIDNKQVVEVLVILVRATLGVQIHVEEGNVKYEMDNKFVIVIVNHSVKMENKLYHPS</sequence>
<evidence type="ECO:0000313" key="2">
    <source>
        <dbReference type="Proteomes" id="UP000734854"/>
    </source>
</evidence>
<protein>
    <submittedName>
        <fullName evidence="1">Uncharacterized protein</fullName>
    </submittedName>
</protein>
<organism evidence="1 2">
    <name type="scientific">Zingiber officinale</name>
    <name type="common">Ginger</name>
    <name type="synonym">Amomum zingiber</name>
    <dbReference type="NCBI Taxonomy" id="94328"/>
    <lineage>
        <taxon>Eukaryota</taxon>
        <taxon>Viridiplantae</taxon>
        <taxon>Streptophyta</taxon>
        <taxon>Embryophyta</taxon>
        <taxon>Tracheophyta</taxon>
        <taxon>Spermatophyta</taxon>
        <taxon>Magnoliopsida</taxon>
        <taxon>Liliopsida</taxon>
        <taxon>Zingiberales</taxon>
        <taxon>Zingiberaceae</taxon>
        <taxon>Zingiber</taxon>
    </lineage>
</organism>
<accession>A0A8J5B849</accession>
<reference evidence="1 2" key="1">
    <citation type="submission" date="2020-08" db="EMBL/GenBank/DDBJ databases">
        <title>Plant Genome Project.</title>
        <authorList>
            <person name="Zhang R.-G."/>
        </authorList>
    </citation>
    <scope>NUCLEOTIDE SEQUENCE [LARGE SCALE GENOMIC DNA]</scope>
    <source>
        <tissue evidence="1">Rhizome</tissue>
    </source>
</reference>
<keyword evidence="2" id="KW-1185">Reference proteome</keyword>
<gene>
    <name evidence="1" type="ORF">ZIOFF_076153</name>
</gene>
<comment type="caution">
    <text evidence="1">The sequence shown here is derived from an EMBL/GenBank/DDBJ whole genome shotgun (WGS) entry which is preliminary data.</text>
</comment>